<sequence length="224" mass="24834">MAVKSSRYVTIKGIKDGLVFQFDDQCEFNDLVTELTYKLEHSHQNILTGPLVHIDMKLGNREITDEEKDTLLDILSQKGNLIVRSFDSPYEEPVEAPLPEKHMVKTISGMIRSGQVLHHEGTVLFLGDVNAGGTIISTGDIYILGALRGMAHAGIDGNEQAVIAASFFSPTQIRIADMISRPPDEGESRESHMEFAYLQDGIMKIDKMANIARLGRDFNVFKGV</sequence>
<dbReference type="AlphaFoldDB" id="A0A1E3L9T0"/>
<comment type="similarity">
    <text evidence="1 6">Belongs to the MinC family.</text>
</comment>
<dbReference type="Gene3D" id="3.30.160.540">
    <property type="match status" value="1"/>
</dbReference>
<evidence type="ECO:0000313" key="9">
    <source>
        <dbReference type="EMBL" id="ODP30506.1"/>
    </source>
</evidence>
<keyword evidence="2 6" id="KW-0132">Cell division</keyword>
<dbReference type="InterPro" id="IPR016098">
    <property type="entry name" value="CAP/MinC_C"/>
</dbReference>
<dbReference type="GO" id="GO:1901891">
    <property type="term" value="P:regulation of cell septum assembly"/>
    <property type="evidence" value="ECO:0007669"/>
    <property type="project" value="InterPro"/>
</dbReference>
<reference evidence="9 10" key="1">
    <citation type="submission" date="2016-08" db="EMBL/GenBank/DDBJ databases">
        <title>Genome sequencing of Paenibacillus sp. TI45-13ar, isolated from Korean traditional nuruk.</title>
        <authorList>
            <person name="Kim S.-J."/>
        </authorList>
    </citation>
    <scope>NUCLEOTIDE SEQUENCE [LARGE SCALE GENOMIC DNA]</scope>
    <source>
        <strain evidence="9 10">TI45-13ar</strain>
    </source>
</reference>
<dbReference type="Pfam" id="PF03775">
    <property type="entry name" value="MinC_C"/>
    <property type="match status" value="1"/>
</dbReference>
<keyword evidence="4 6" id="KW-0131">Cell cycle</keyword>
<evidence type="ECO:0000256" key="5">
    <source>
        <dbReference type="ARBA" id="ARBA00046874"/>
    </source>
</evidence>
<dbReference type="InterPro" id="IPR013033">
    <property type="entry name" value="MinC"/>
</dbReference>
<dbReference type="STRING" id="1886670.PTI45_00013"/>
<dbReference type="Pfam" id="PF22642">
    <property type="entry name" value="MinC_N_1"/>
    <property type="match status" value="1"/>
</dbReference>
<dbReference type="GO" id="GO:0000902">
    <property type="term" value="P:cell morphogenesis"/>
    <property type="evidence" value="ECO:0007669"/>
    <property type="project" value="InterPro"/>
</dbReference>
<evidence type="ECO:0000256" key="2">
    <source>
        <dbReference type="ARBA" id="ARBA00022618"/>
    </source>
</evidence>
<dbReference type="SUPFAM" id="SSF63848">
    <property type="entry name" value="Cell-division inhibitor MinC, C-terminal domain"/>
    <property type="match status" value="1"/>
</dbReference>
<evidence type="ECO:0000256" key="1">
    <source>
        <dbReference type="ARBA" id="ARBA00006291"/>
    </source>
</evidence>
<evidence type="ECO:0000256" key="6">
    <source>
        <dbReference type="HAMAP-Rule" id="MF_00267"/>
    </source>
</evidence>
<keyword evidence="3 6" id="KW-0717">Septation</keyword>
<dbReference type="Proteomes" id="UP000094578">
    <property type="component" value="Unassembled WGS sequence"/>
</dbReference>
<feature type="domain" description="Septum site-determining protein MinC N-terminal" evidence="8">
    <location>
        <begin position="9"/>
        <end position="86"/>
    </location>
</feature>
<dbReference type="InterPro" id="IPR005526">
    <property type="entry name" value="Septum_form_inhib_MinC_C"/>
</dbReference>
<accession>A0A1E3L9T0</accession>
<comment type="caution">
    <text evidence="9">The sequence shown here is derived from an EMBL/GenBank/DDBJ whole genome shotgun (WGS) entry which is preliminary data.</text>
</comment>
<proteinExistence type="inferred from homology"/>
<dbReference type="PATRIC" id="fig|1886670.3.peg.13"/>
<protein>
    <recommendedName>
        <fullName evidence="6">Probable septum site-determining protein MinC</fullName>
    </recommendedName>
</protein>
<dbReference type="InterPro" id="IPR036145">
    <property type="entry name" value="MinC_C_sf"/>
</dbReference>
<dbReference type="PANTHER" id="PTHR34108">
    <property type="entry name" value="SEPTUM SITE-DETERMINING PROTEIN MINC"/>
    <property type="match status" value="1"/>
</dbReference>
<dbReference type="EMBL" id="MDER01000001">
    <property type="protein sequence ID" value="ODP30506.1"/>
    <property type="molecule type" value="Genomic_DNA"/>
</dbReference>
<evidence type="ECO:0000259" key="8">
    <source>
        <dbReference type="Pfam" id="PF22642"/>
    </source>
</evidence>
<evidence type="ECO:0000256" key="4">
    <source>
        <dbReference type="ARBA" id="ARBA00023306"/>
    </source>
</evidence>
<comment type="subunit">
    <text evidence="5 6">Interacts with MinD and FtsZ.</text>
</comment>
<gene>
    <name evidence="6" type="primary">minC</name>
    <name evidence="9" type="ORF">PTI45_00013</name>
</gene>
<keyword evidence="10" id="KW-1185">Reference proteome</keyword>
<feature type="domain" description="Septum formation inhibitor MinC C-terminal" evidence="7">
    <location>
        <begin position="107"/>
        <end position="204"/>
    </location>
</feature>
<organism evidence="9 10">
    <name type="scientific">Paenibacillus nuruki</name>
    <dbReference type="NCBI Taxonomy" id="1886670"/>
    <lineage>
        <taxon>Bacteria</taxon>
        <taxon>Bacillati</taxon>
        <taxon>Bacillota</taxon>
        <taxon>Bacilli</taxon>
        <taxon>Bacillales</taxon>
        <taxon>Paenibacillaceae</taxon>
        <taxon>Paenibacillus</taxon>
    </lineage>
</organism>
<dbReference type="Gene3D" id="2.160.20.70">
    <property type="match status" value="1"/>
</dbReference>
<dbReference type="HAMAP" id="MF_00267">
    <property type="entry name" value="MinC"/>
    <property type="match status" value="1"/>
</dbReference>
<comment type="function">
    <text evidence="6">Cell division inhibitor that blocks the formation of polar Z ring septums. Rapidly oscillates between the poles of the cell to destabilize FtsZ filaments that have formed before they mature into polar Z rings. Prevents FtsZ polymerization.</text>
</comment>
<evidence type="ECO:0000256" key="3">
    <source>
        <dbReference type="ARBA" id="ARBA00023210"/>
    </source>
</evidence>
<evidence type="ECO:0000313" key="10">
    <source>
        <dbReference type="Proteomes" id="UP000094578"/>
    </source>
</evidence>
<name>A0A1E3L9T0_9BACL</name>
<evidence type="ECO:0000259" key="7">
    <source>
        <dbReference type="Pfam" id="PF03775"/>
    </source>
</evidence>
<dbReference type="GO" id="GO:0000917">
    <property type="term" value="P:division septum assembly"/>
    <property type="evidence" value="ECO:0007669"/>
    <property type="project" value="UniProtKB-KW"/>
</dbReference>
<dbReference type="RefSeq" id="WP_069325509.1">
    <property type="nucleotide sequence ID" value="NZ_MDER01000001.1"/>
</dbReference>
<dbReference type="InterPro" id="IPR055219">
    <property type="entry name" value="MinC_N_1"/>
</dbReference>
<dbReference type="PANTHER" id="PTHR34108:SF1">
    <property type="entry name" value="SEPTUM SITE-DETERMINING PROTEIN MINC"/>
    <property type="match status" value="1"/>
</dbReference>